<name>A0A951QXA5_9CYAN</name>
<accession>A0A951QXA5</accession>
<reference evidence="2" key="1">
    <citation type="submission" date="2021-05" db="EMBL/GenBank/DDBJ databases">
        <authorList>
            <person name="Pietrasiak N."/>
            <person name="Ward R."/>
            <person name="Stajich J.E."/>
            <person name="Kurbessoian T."/>
        </authorList>
    </citation>
    <scope>NUCLEOTIDE SEQUENCE</scope>
    <source>
        <strain evidence="2">GSE-NOS-MK-12-04C</strain>
    </source>
</reference>
<gene>
    <name evidence="2" type="ORF">KME60_31655</name>
</gene>
<dbReference type="EMBL" id="JAHHGZ010000055">
    <property type="protein sequence ID" value="MBW4671860.1"/>
    <property type="molecule type" value="Genomic_DNA"/>
</dbReference>
<evidence type="ECO:0000259" key="1">
    <source>
        <dbReference type="Pfam" id="PF07862"/>
    </source>
</evidence>
<evidence type="ECO:0000313" key="2">
    <source>
        <dbReference type="EMBL" id="MBW4671860.1"/>
    </source>
</evidence>
<dbReference type="AlphaFoldDB" id="A0A951QXA5"/>
<dbReference type="InterPro" id="IPR012903">
    <property type="entry name" value="Nif11"/>
</dbReference>
<comment type="caution">
    <text evidence="2">The sequence shown here is derived from an EMBL/GenBank/DDBJ whole genome shotgun (WGS) entry which is preliminary data.</text>
</comment>
<dbReference type="Pfam" id="PF07862">
    <property type="entry name" value="Nif11"/>
    <property type="match status" value="1"/>
</dbReference>
<dbReference type="Proteomes" id="UP000729701">
    <property type="component" value="Unassembled WGS sequence"/>
</dbReference>
<evidence type="ECO:0000313" key="3">
    <source>
        <dbReference type="Proteomes" id="UP000729701"/>
    </source>
</evidence>
<feature type="domain" description="Nif11" evidence="1">
    <location>
        <begin position="1"/>
        <end position="59"/>
    </location>
</feature>
<proteinExistence type="predicted"/>
<reference evidence="2" key="2">
    <citation type="journal article" date="2022" name="Microbiol. Resour. Announc.">
        <title>Metagenome Sequencing to Explore Phylogenomics of Terrestrial Cyanobacteria.</title>
        <authorList>
            <person name="Ward R.D."/>
            <person name="Stajich J.E."/>
            <person name="Johansen J.R."/>
            <person name="Huntemann M."/>
            <person name="Clum A."/>
            <person name="Foster B."/>
            <person name="Foster B."/>
            <person name="Roux S."/>
            <person name="Palaniappan K."/>
            <person name="Varghese N."/>
            <person name="Mukherjee S."/>
            <person name="Reddy T.B.K."/>
            <person name="Daum C."/>
            <person name="Copeland A."/>
            <person name="Chen I.A."/>
            <person name="Ivanova N.N."/>
            <person name="Kyrpides N.C."/>
            <person name="Shapiro N."/>
            <person name="Eloe-Fadrosh E.A."/>
            <person name="Pietrasiak N."/>
        </authorList>
    </citation>
    <scope>NUCLEOTIDE SEQUENCE</scope>
    <source>
        <strain evidence="2">GSE-NOS-MK-12-04C</strain>
    </source>
</reference>
<organism evidence="2 3">
    <name type="scientific">Cyanomargarita calcarea GSE-NOS-MK-12-04C</name>
    <dbReference type="NCBI Taxonomy" id="2839659"/>
    <lineage>
        <taxon>Bacteria</taxon>
        <taxon>Bacillati</taxon>
        <taxon>Cyanobacteriota</taxon>
        <taxon>Cyanophyceae</taxon>
        <taxon>Nostocales</taxon>
        <taxon>Cyanomargaritaceae</taxon>
        <taxon>Cyanomargarita</taxon>
    </lineage>
</organism>
<sequence>MTLEQVQAFYDLLTKDQGIYDQYYNKCCCRGFFGIWNWDKTKIVSFAASLGYNFTESELDQVWFENDAIVTESSVNSSEYGSLSQVAIGF</sequence>
<protein>
    <submittedName>
        <fullName evidence="2">Nif11-like leader peptide family natural product</fullName>
    </submittedName>
</protein>